<organism evidence="1 2">
    <name type="scientific">Cochliobolus carbonum (strain 26-R-13)</name>
    <name type="common">Maize leaf spot fungus</name>
    <name type="synonym">Bipolaris zeicola</name>
    <dbReference type="NCBI Taxonomy" id="930089"/>
    <lineage>
        <taxon>Eukaryota</taxon>
        <taxon>Fungi</taxon>
        <taxon>Dikarya</taxon>
        <taxon>Ascomycota</taxon>
        <taxon>Pezizomycotina</taxon>
        <taxon>Dothideomycetes</taxon>
        <taxon>Pleosporomycetidae</taxon>
        <taxon>Pleosporales</taxon>
        <taxon>Pleosporineae</taxon>
        <taxon>Pleosporaceae</taxon>
        <taxon>Bipolaris</taxon>
    </lineage>
</organism>
<dbReference type="HOGENOM" id="CLU_1906389_0_0_1"/>
<sequence>LTAKNPLSLFSPIENWSANLTTVLAKPIGHITADSENARKATFVLCIGYIHLPIYVVQNNQPKSQNQVFYKVSPTATDGTGAVQDVSANKRKHVSLGGHVEGRKFRPTIITKGNSDIEVSATLVAWRNHESNI</sequence>
<name>W6YN34_COCC2</name>
<dbReference type="EMBL" id="KI964539">
    <property type="protein sequence ID" value="EUC38928.1"/>
    <property type="molecule type" value="Genomic_DNA"/>
</dbReference>
<gene>
    <name evidence="1" type="ORF">COCCADRAFT_81682</name>
</gene>
<dbReference type="KEGG" id="bze:COCCADRAFT_81682"/>
<proteinExistence type="predicted"/>
<dbReference type="RefSeq" id="XP_007706754.1">
    <property type="nucleotide sequence ID" value="XM_007708564.1"/>
</dbReference>
<evidence type="ECO:0000313" key="2">
    <source>
        <dbReference type="Proteomes" id="UP000053841"/>
    </source>
</evidence>
<dbReference type="Proteomes" id="UP000053841">
    <property type="component" value="Unassembled WGS sequence"/>
</dbReference>
<dbReference type="AlphaFoldDB" id="W6YN34"/>
<reference evidence="1 2" key="1">
    <citation type="journal article" date="2013" name="PLoS Genet.">
        <title>Comparative genome structure, secondary metabolite, and effector coding capacity across Cochliobolus pathogens.</title>
        <authorList>
            <person name="Condon B.J."/>
            <person name="Leng Y."/>
            <person name="Wu D."/>
            <person name="Bushley K.E."/>
            <person name="Ohm R.A."/>
            <person name="Otillar R."/>
            <person name="Martin J."/>
            <person name="Schackwitz W."/>
            <person name="Grimwood J."/>
            <person name="MohdZainudin N."/>
            <person name="Xue C."/>
            <person name="Wang R."/>
            <person name="Manning V.A."/>
            <person name="Dhillon B."/>
            <person name="Tu Z.J."/>
            <person name="Steffenson B.J."/>
            <person name="Salamov A."/>
            <person name="Sun H."/>
            <person name="Lowry S."/>
            <person name="LaButti K."/>
            <person name="Han J."/>
            <person name="Copeland A."/>
            <person name="Lindquist E."/>
            <person name="Barry K."/>
            <person name="Schmutz J."/>
            <person name="Baker S.E."/>
            <person name="Ciuffetti L.M."/>
            <person name="Grigoriev I.V."/>
            <person name="Zhong S."/>
            <person name="Turgeon B.G."/>
        </authorList>
    </citation>
    <scope>NUCLEOTIDE SEQUENCE [LARGE SCALE GENOMIC DNA]</scope>
    <source>
        <strain evidence="1 2">26-R-13</strain>
    </source>
</reference>
<feature type="non-terminal residue" evidence="1">
    <location>
        <position position="1"/>
    </location>
</feature>
<keyword evidence="2" id="KW-1185">Reference proteome</keyword>
<evidence type="ECO:0000313" key="1">
    <source>
        <dbReference type="EMBL" id="EUC38928.1"/>
    </source>
</evidence>
<accession>W6YN34</accession>
<dbReference type="GeneID" id="19151220"/>
<protein>
    <submittedName>
        <fullName evidence="1">Uncharacterized protein</fullName>
    </submittedName>
</protein>